<accession>A0ACA9N3Q3</accession>
<reference evidence="1" key="1">
    <citation type="submission" date="2021-06" db="EMBL/GenBank/DDBJ databases">
        <authorList>
            <person name="Kallberg Y."/>
            <person name="Tangrot J."/>
            <person name="Rosling A."/>
        </authorList>
    </citation>
    <scope>NUCLEOTIDE SEQUENCE</scope>
    <source>
        <strain evidence="1">IL203A</strain>
    </source>
</reference>
<dbReference type="EMBL" id="CAJVPU010012546">
    <property type="protein sequence ID" value="CAG8624440.1"/>
    <property type="molecule type" value="Genomic_DNA"/>
</dbReference>
<feature type="non-terminal residue" evidence="1">
    <location>
        <position position="1"/>
    </location>
</feature>
<evidence type="ECO:0000313" key="1">
    <source>
        <dbReference type="EMBL" id="CAG8624440.1"/>
    </source>
</evidence>
<proteinExistence type="predicted"/>
<gene>
    <name evidence="1" type="ORF">DHETER_LOCUS8147</name>
</gene>
<evidence type="ECO:0000313" key="2">
    <source>
        <dbReference type="Proteomes" id="UP000789702"/>
    </source>
</evidence>
<comment type="caution">
    <text evidence="1">The sequence shown here is derived from an EMBL/GenBank/DDBJ whole genome shotgun (WGS) entry which is preliminary data.</text>
</comment>
<keyword evidence="2" id="KW-1185">Reference proteome</keyword>
<protein>
    <submittedName>
        <fullName evidence="1">15950_t:CDS:1</fullName>
    </submittedName>
</protein>
<organism evidence="1 2">
    <name type="scientific">Dentiscutata heterogama</name>
    <dbReference type="NCBI Taxonomy" id="1316150"/>
    <lineage>
        <taxon>Eukaryota</taxon>
        <taxon>Fungi</taxon>
        <taxon>Fungi incertae sedis</taxon>
        <taxon>Mucoromycota</taxon>
        <taxon>Glomeromycotina</taxon>
        <taxon>Glomeromycetes</taxon>
        <taxon>Diversisporales</taxon>
        <taxon>Gigasporaceae</taxon>
        <taxon>Dentiscutata</taxon>
    </lineage>
</organism>
<name>A0ACA9N3Q3_9GLOM</name>
<sequence>IENFDKEMRESNLHILLILDGASLHVTDTSIIALFKLHYHHMQLQHEAEESNIYKVNQLQAIRWVKFYTKIVSPRDKDEALVVLPSLIENVEEGLFFDYDNELAIKKLQQILNILHVRNPMPIEDLLNLEKKNVEIYQQFNDDDFI</sequence>
<dbReference type="Proteomes" id="UP000789702">
    <property type="component" value="Unassembled WGS sequence"/>
</dbReference>